<dbReference type="EMBL" id="LOWA01000045">
    <property type="protein sequence ID" value="KVE25130.1"/>
    <property type="molecule type" value="Genomic_DNA"/>
</dbReference>
<evidence type="ECO:0000313" key="1">
    <source>
        <dbReference type="EMBL" id="KVE25130.1"/>
    </source>
</evidence>
<accession>A0A103DYN8</accession>
<protein>
    <submittedName>
        <fullName evidence="1">Uncharacterized protein</fullName>
    </submittedName>
</protein>
<organism evidence="1 2">
    <name type="scientific">Burkholderia singularis</name>
    <dbReference type="NCBI Taxonomy" id="1503053"/>
    <lineage>
        <taxon>Bacteria</taxon>
        <taxon>Pseudomonadati</taxon>
        <taxon>Pseudomonadota</taxon>
        <taxon>Betaproteobacteria</taxon>
        <taxon>Burkholderiales</taxon>
        <taxon>Burkholderiaceae</taxon>
        <taxon>Burkholderia</taxon>
        <taxon>pseudomallei group</taxon>
    </lineage>
</organism>
<name>A0A103DYN8_9BURK</name>
<dbReference type="Proteomes" id="UP000062788">
    <property type="component" value="Unassembled WGS sequence"/>
</dbReference>
<comment type="caution">
    <text evidence="1">The sequence shown here is derived from an EMBL/GenBank/DDBJ whole genome shotgun (WGS) entry which is preliminary data.</text>
</comment>
<keyword evidence="2" id="KW-1185">Reference proteome</keyword>
<sequence>MDKAIATPYYVAYFGVKSLRSLVFLLTDDDVTRTFVDLDHDMQIALFDLIDSGLKEIGDALEQVKECDEGYCCETEEHGSLGDEGGAVPCFP</sequence>
<gene>
    <name evidence="1" type="ORF">WS67_19300</name>
</gene>
<dbReference type="AlphaFoldDB" id="A0A103DYN8"/>
<evidence type="ECO:0000313" key="2">
    <source>
        <dbReference type="Proteomes" id="UP000062788"/>
    </source>
</evidence>
<reference evidence="1 2" key="1">
    <citation type="submission" date="2015-11" db="EMBL/GenBank/DDBJ databases">
        <title>Expanding the genomic diversity of Burkholderia species for the development of highly accurate diagnostics.</title>
        <authorList>
            <person name="Sahl J."/>
            <person name="Keim P."/>
            <person name="Wagner D."/>
        </authorList>
    </citation>
    <scope>NUCLEOTIDE SEQUENCE [LARGE SCALE GENOMIC DNA]</scope>
    <source>
        <strain evidence="1 2">TSV85</strain>
    </source>
</reference>
<dbReference type="RefSeq" id="WP_059519359.1">
    <property type="nucleotide sequence ID" value="NZ_LOWA01000045.1"/>
</dbReference>
<proteinExistence type="predicted"/>